<keyword evidence="4" id="KW-1185">Reference proteome</keyword>
<evidence type="ECO:0000259" key="3">
    <source>
        <dbReference type="Pfam" id="PF04825"/>
    </source>
</evidence>
<dbReference type="GeneID" id="106753696"/>
<feature type="domain" description="Rad21/Rec8-like protein N-terminal" evidence="3">
    <location>
        <begin position="18"/>
        <end position="90"/>
    </location>
</feature>
<dbReference type="GO" id="GO:0007062">
    <property type="term" value="P:sister chromatid cohesion"/>
    <property type="evidence" value="ECO:0007669"/>
    <property type="project" value="InterPro"/>
</dbReference>
<evidence type="ECO:0000313" key="5">
    <source>
        <dbReference type="RefSeq" id="XP_022633378.1"/>
    </source>
</evidence>
<evidence type="ECO:0000256" key="2">
    <source>
        <dbReference type="ARBA" id="ARBA00023242"/>
    </source>
</evidence>
<evidence type="ECO:0000256" key="1">
    <source>
        <dbReference type="ARBA" id="ARBA00004123"/>
    </source>
</evidence>
<comment type="subcellular location">
    <subcellularLocation>
        <location evidence="1">Nucleus</location>
    </subcellularLocation>
</comment>
<dbReference type="Proteomes" id="UP000087766">
    <property type="component" value="Unplaced"/>
</dbReference>
<dbReference type="CDD" id="cd21793">
    <property type="entry name" value="Rad21_Rec8_M_AtSYN1-like"/>
    <property type="match status" value="1"/>
</dbReference>
<organism evidence="4 5">
    <name type="scientific">Vigna radiata var. radiata</name>
    <name type="common">Mung bean</name>
    <name type="synonym">Phaseolus aureus</name>
    <dbReference type="NCBI Taxonomy" id="3916"/>
    <lineage>
        <taxon>Eukaryota</taxon>
        <taxon>Viridiplantae</taxon>
        <taxon>Streptophyta</taxon>
        <taxon>Embryophyta</taxon>
        <taxon>Tracheophyta</taxon>
        <taxon>Spermatophyta</taxon>
        <taxon>Magnoliopsida</taxon>
        <taxon>eudicotyledons</taxon>
        <taxon>Gunneridae</taxon>
        <taxon>Pentapetalae</taxon>
        <taxon>rosids</taxon>
        <taxon>fabids</taxon>
        <taxon>Fabales</taxon>
        <taxon>Fabaceae</taxon>
        <taxon>Papilionoideae</taxon>
        <taxon>50 kb inversion clade</taxon>
        <taxon>NPAAA clade</taxon>
        <taxon>indigoferoid/millettioid clade</taxon>
        <taxon>Phaseoleae</taxon>
        <taxon>Vigna</taxon>
    </lineage>
</organism>
<keyword evidence="2" id="KW-0539">Nucleus</keyword>
<sequence length="728" mass="82795">MLEAKFLLRFGSDPVRVAAFCFKKLRKIQVLDTDISSAADKILQEMDFVSYRVLGYLLLGIVRIYSRKVEYALDDCKEMLINVNKFVDNREDFAHVETLRMCVSIPERLQLDAFELDVLEDTGKDHTALPEEITIRDKDVVCKTGDFGLFSQEKFEEFDNSENTCSSDRDKVGNAHLTQLLSMIGIKVDPLSPVGLREGRDTLESSMFSLKAPMNMESVVMVEGRLENEFVKLSGQDQQIIEDQTIKDVVPSEDEMHEDSSRISQDEYMDISIFCGREEEHVSSVEEFTKSCQVDTVKSSVKETSSSFCNMSEEIIEVLEARSLEESIEKSDDKIHQEKECVHPVNSSIANDIHEELIEGFAEKCDNKGKLRFQEKVSVEDGRLSFTLSKTKNLDVTPMSTCQDDSVGRPKRGATTPESMLISTPAVRDRSHFSKKRRIVIDKKRTVLPNKAIAKILFSAEALVRKRRKYFRTSLTWKRESLTSCHPHRFYEPLLPCCSSKLQLLFSGKKMKLPDSLKIVEASGNLHLQESPTIATPLSPPHNDIPIVPETLSLSTNQNEFPSLWDEEINSFGTDNVKIVGWSDRTRDVASYLHQSFLHQSFLPARNQKEETVLNFSKVFGGLARKEGARLFYEVLNPHIDICQIKNQTYRSECDHDRHNHHSPICSFSIVPPMSQFRFLWVGENLEHMPRLEPREGNASSFAIVGNQHLQTCLTCGSLQTSHELLSS</sequence>
<dbReference type="InterPro" id="IPR039781">
    <property type="entry name" value="Rad21/Rec8-like"/>
</dbReference>
<dbReference type="GO" id="GO:1990414">
    <property type="term" value="P:replication-born double-strand break repair via sister chromatid exchange"/>
    <property type="evidence" value="ECO:0007669"/>
    <property type="project" value="TreeGrafter"/>
</dbReference>
<dbReference type="PANTHER" id="PTHR12585:SF73">
    <property type="entry name" value="SISTER CHROMATID COHESION 1 PROTEIN 2"/>
    <property type="match status" value="1"/>
</dbReference>
<dbReference type="InterPro" id="IPR006910">
    <property type="entry name" value="Rad21_Rec8_N"/>
</dbReference>
<dbReference type="RefSeq" id="XP_022633378.1">
    <property type="nucleotide sequence ID" value="XM_022777657.1"/>
</dbReference>
<dbReference type="PANTHER" id="PTHR12585">
    <property type="entry name" value="SCC1 / RAD21 FAMILY MEMBER"/>
    <property type="match status" value="1"/>
</dbReference>
<evidence type="ECO:0000313" key="4">
    <source>
        <dbReference type="Proteomes" id="UP000087766"/>
    </source>
</evidence>
<dbReference type="STRING" id="3916.A0A3Q0ENB7"/>
<proteinExistence type="predicted"/>
<dbReference type="GO" id="GO:0008278">
    <property type="term" value="C:cohesin complex"/>
    <property type="evidence" value="ECO:0007669"/>
    <property type="project" value="InterPro"/>
</dbReference>
<dbReference type="AlphaFoldDB" id="A0A3Q0ENB7"/>
<protein>
    <submittedName>
        <fullName evidence="5">Sister chromatid cohesion 1 protein 2 isoform X1</fullName>
    </submittedName>
</protein>
<dbReference type="OrthoDB" id="10071381at2759"/>
<name>A0A3Q0ENB7_VIGRR</name>
<accession>A0A3Q0ENB7</accession>
<gene>
    <name evidence="5" type="primary">LOC106753696</name>
</gene>
<dbReference type="GO" id="GO:0005634">
    <property type="term" value="C:nucleus"/>
    <property type="evidence" value="ECO:0007669"/>
    <property type="project" value="UniProtKB-SubCell"/>
</dbReference>
<reference evidence="5" key="1">
    <citation type="submission" date="2025-08" db="UniProtKB">
        <authorList>
            <consortium name="RefSeq"/>
        </authorList>
    </citation>
    <scope>IDENTIFICATION</scope>
    <source>
        <tissue evidence="5">Leaf</tissue>
    </source>
</reference>
<dbReference type="Pfam" id="PF04825">
    <property type="entry name" value="Rad21_Rec8_N"/>
    <property type="match status" value="1"/>
</dbReference>
<dbReference type="GO" id="GO:0003682">
    <property type="term" value="F:chromatin binding"/>
    <property type="evidence" value="ECO:0007669"/>
    <property type="project" value="TreeGrafter"/>
</dbReference>